<evidence type="ECO:0000256" key="1">
    <source>
        <dbReference type="SAM" id="MobiDB-lite"/>
    </source>
</evidence>
<proteinExistence type="predicted"/>
<dbReference type="PRINTS" id="PR00700">
    <property type="entry name" value="PRTYPHPHTASE"/>
</dbReference>
<dbReference type="PANTHER" id="PTHR19134:SF449">
    <property type="entry name" value="TYROSINE-PROTEIN PHOSPHATASE 1"/>
    <property type="match status" value="1"/>
</dbReference>
<reference evidence="4" key="1">
    <citation type="submission" date="2020-11" db="EMBL/GenBank/DDBJ databases">
        <title>Chlorella ohadii genome sequencing and assembly.</title>
        <authorList>
            <person name="Murik O."/>
            <person name="Treves H."/>
            <person name="Kedem I."/>
            <person name="Shotland Y."/>
            <person name="Kaplan A."/>
        </authorList>
    </citation>
    <scope>NUCLEOTIDE SEQUENCE</scope>
    <source>
        <strain evidence="4">1</strain>
    </source>
</reference>
<organism evidence="4 5">
    <name type="scientific">Chlorella ohadii</name>
    <dbReference type="NCBI Taxonomy" id="2649997"/>
    <lineage>
        <taxon>Eukaryota</taxon>
        <taxon>Viridiplantae</taxon>
        <taxon>Chlorophyta</taxon>
        <taxon>core chlorophytes</taxon>
        <taxon>Trebouxiophyceae</taxon>
        <taxon>Chlorellales</taxon>
        <taxon>Chlorellaceae</taxon>
        <taxon>Chlorella clade</taxon>
        <taxon>Chlorella</taxon>
    </lineage>
</organism>
<dbReference type="InterPro" id="IPR029021">
    <property type="entry name" value="Prot-tyrosine_phosphatase-like"/>
</dbReference>
<dbReference type="PROSITE" id="PS00383">
    <property type="entry name" value="TYR_PHOSPHATASE_1"/>
    <property type="match status" value="1"/>
</dbReference>
<dbReference type="EMBL" id="JADXDR010000077">
    <property type="protein sequence ID" value="KAI7840631.1"/>
    <property type="molecule type" value="Genomic_DNA"/>
</dbReference>
<sequence length="493" mass="51997">MRQLVDLLNSIAGSAASRQSSLPAAGSSRGGTCRRASSSPMLTTAGAAAAPPPLSAELAARHPALRAAEAALEAKLENGAADCDEDYIRLAELNEQLGSQRGFDAAEARRDLNRYCDVLPYDDNRVRLGRPAFPPGWVSGSAAAASAAPAVNGSGTSPARGSGCGSSSSSGRGSGSAAEAGLGDLEDYVNASPLYSCDDGSGGCFGDERWAYIASQGPLKHTRDAFWRMAAEQGCGAVVMLTNTIERGMTKCAPYFAVAPYTYLRCGTPLSISFRPAHPHPAVERGMTKCAPYFAEAPRTAKSLGRFTVQTAEVEELLPDLHRRTLVLKDTQQPAVQPLAPQQGQQGQQAQQAGRMRLTHYHYSAWPDHGVPSSPQPLLRLCEELRAAGHHAGPVLVHCSAGIGRSGVFCVLDIVTRRLLGLLGAHDAAAGAAAVDLAALVAHLRRQRLGMVQTRDQYLFCHTALLAFVRQLAQQPQHATAQQAQHGAAQAQP</sequence>
<comment type="caution">
    <text evidence="4">The sequence shown here is derived from an EMBL/GenBank/DDBJ whole genome shotgun (WGS) entry which is preliminary data.</text>
</comment>
<dbReference type="GO" id="GO:0004725">
    <property type="term" value="F:protein tyrosine phosphatase activity"/>
    <property type="evidence" value="ECO:0007669"/>
    <property type="project" value="InterPro"/>
</dbReference>
<name>A0AAD5DQX1_9CHLO</name>
<feature type="region of interest" description="Disordered" evidence="1">
    <location>
        <begin position="148"/>
        <end position="178"/>
    </location>
</feature>
<gene>
    <name evidence="4" type="ORF">COHA_005653</name>
</gene>
<evidence type="ECO:0000313" key="4">
    <source>
        <dbReference type="EMBL" id="KAI7840631.1"/>
    </source>
</evidence>
<evidence type="ECO:0000313" key="5">
    <source>
        <dbReference type="Proteomes" id="UP001205105"/>
    </source>
</evidence>
<dbReference type="InterPro" id="IPR050348">
    <property type="entry name" value="Protein-Tyr_Phosphatase"/>
</dbReference>
<keyword evidence="5" id="KW-1185">Reference proteome</keyword>
<dbReference type="Pfam" id="PF00102">
    <property type="entry name" value="Y_phosphatase"/>
    <property type="match status" value="2"/>
</dbReference>
<dbReference type="InterPro" id="IPR000387">
    <property type="entry name" value="Tyr_Pase_dom"/>
</dbReference>
<dbReference type="SUPFAM" id="SSF52799">
    <property type="entry name" value="(Phosphotyrosine protein) phosphatases II"/>
    <property type="match status" value="2"/>
</dbReference>
<dbReference type="PROSITE" id="PS50056">
    <property type="entry name" value="TYR_PHOSPHATASE_2"/>
    <property type="match status" value="1"/>
</dbReference>
<dbReference type="InterPro" id="IPR000242">
    <property type="entry name" value="PTP_cat"/>
</dbReference>
<dbReference type="PROSITE" id="PS50055">
    <property type="entry name" value="TYR_PHOSPHATASE_PTP"/>
    <property type="match status" value="1"/>
</dbReference>
<feature type="region of interest" description="Disordered" evidence="1">
    <location>
        <begin position="18"/>
        <end position="49"/>
    </location>
</feature>
<dbReference type="InterPro" id="IPR003595">
    <property type="entry name" value="Tyr_Pase_cat"/>
</dbReference>
<evidence type="ECO:0000259" key="3">
    <source>
        <dbReference type="PROSITE" id="PS50056"/>
    </source>
</evidence>
<dbReference type="Proteomes" id="UP001205105">
    <property type="component" value="Unassembled WGS sequence"/>
</dbReference>
<dbReference type="CDD" id="cd00047">
    <property type="entry name" value="PTPc"/>
    <property type="match status" value="1"/>
</dbReference>
<feature type="domain" description="Tyrosine-protein phosphatase" evidence="2">
    <location>
        <begin position="83"/>
        <end position="468"/>
    </location>
</feature>
<accession>A0AAD5DQX1</accession>
<dbReference type="SMART" id="SM00404">
    <property type="entry name" value="PTPc_motif"/>
    <property type="match status" value="1"/>
</dbReference>
<dbReference type="InterPro" id="IPR016130">
    <property type="entry name" value="Tyr_Pase_AS"/>
</dbReference>
<dbReference type="PANTHER" id="PTHR19134">
    <property type="entry name" value="RECEPTOR-TYPE TYROSINE-PROTEIN PHOSPHATASE"/>
    <property type="match status" value="1"/>
</dbReference>
<dbReference type="AlphaFoldDB" id="A0AAD5DQX1"/>
<dbReference type="SMART" id="SM00194">
    <property type="entry name" value="PTPc"/>
    <property type="match status" value="1"/>
</dbReference>
<dbReference type="Gene3D" id="3.90.190.10">
    <property type="entry name" value="Protein tyrosine phosphatase superfamily"/>
    <property type="match status" value="2"/>
</dbReference>
<evidence type="ECO:0000259" key="2">
    <source>
        <dbReference type="PROSITE" id="PS50055"/>
    </source>
</evidence>
<feature type="domain" description="Tyrosine specific protein phosphatases" evidence="3">
    <location>
        <begin position="376"/>
        <end position="459"/>
    </location>
</feature>
<protein>
    <submittedName>
        <fullName evidence="4">Uncharacterized protein</fullName>
    </submittedName>
</protein>